<keyword evidence="2 11" id="KW-0547">Nucleotide-binding</keyword>
<evidence type="ECO:0000256" key="3">
    <source>
        <dbReference type="ARBA" id="ARBA00022801"/>
    </source>
</evidence>
<dbReference type="PROSITE" id="PS51217">
    <property type="entry name" value="UVRD_HELICASE_CTER"/>
    <property type="match status" value="1"/>
</dbReference>
<name>A0ABR6TIS7_9FIRM</name>
<dbReference type="Gene3D" id="1.10.486.10">
    <property type="entry name" value="PCRA, domain 4"/>
    <property type="match status" value="1"/>
</dbReference>
<dbReference type="PANTHER" id="PTHR11070:SF2">
    <property type="entry name" value="ATP-DEPENDENT DNA HELICASE SRS2"/>
    <property type="match status" value="1"/>
</dbReference>
<comment type="catalytic activity">
    <reaction evidence="8">
        <text>Couples ATP hydrolysis with the unwinding of duplex DNA by translocating in the 3'-5' direction.</text>
        <dbReference type="EC" id="5.6.2.4"/>
    </reaction>
</comment>
<dbReference type="PROSITE" id="PS51198">
    <property type="entry name" value="UVRD_HELICASE_ATP_BIND"/>
    <property type="match status" value="1"/>
</dbReference>
<keyword evidence="7" id="KW-0413">Isomerase</keyword>
<dbReference type="InterPro" id="IPR013986">
    <property type="entry name" value="DExx_box_DNA_helicase_dom_sf"/>
</dbReference>
<dbReference type="CDD" id="cd17932">
    <property type="entry name" value="DEXQc_UvrD"/>
    <property type="match status" value="1"/>
</dbReference>
<dbReference type="InterPro" id="IPR014016">
    <property type="entry name" value="UvrD-like_ATP-bd"/>
</dbReference>
<dbReference type="InterPro" id="IPR014017">
    <property type="entry name" value="DNA_helicase_UvrD-like_C"/>
</dbReference>
<dbReference type="EMBL" id="JABGBW010000001">
    <property type="protein sequence ID" value="MBC2575327.1"/>
    <property type="molecule type" value="Genomic_DNA"/>
</dbReference>
<comment type="catalytic activity">
    <reaction evidence="10">
        <text>ATP + H2O = ADP + phosphate + H(+)</text>
        <dbReference type="Rhea" id="RHEA:13065"/>
        <dbReference type="ChEBI" id="CHEBI:15377"/>
        <dbReference type="ChEBI" id="CHEBI:15378"/>
        <dbReference type="ChEBI" id="CHEBI:30616"/>
        <dbReference type="ChEBI" id="CHEBI:43474"/>
        <dbReference type="ChEBI" id="CHEBI:456216"/>
        <dbReference type="EC" id="5.6.2.4"/>
    </reaction>
</comment>
<evidence type="ECO:0000313" key="15">
    <source>
        <dbReference type="Proteomes" id="UP000713904"/>
    </source>
</evidence>
<dbReference type="PANTHER" id="PTHR11070">
    <property type="entry name" value="UVRD / RECB / PCRA DNA HELICASE FAMILY MEMBER"/>
    <property type="match status" value="1"/>
</dbReference>
<evidence type="ECO:0000313" key="14">
    <source>
        <dbReference type="EMBL" id="MBC2575327.1"/>
    </source>
</evidence>
<feature type="domain" description="UvrD-like helicase ATP-binding" evidence="12">
    <location>
        <begin position="4"/>
        <end position="284"/>
    </location>
</feature>
<dbReference type="CDD" id="cd18807">
    <property type="entry name" value="SF1_C_UvrD"/>
    <property type="match status" value="1"/>
</dbReference>
<keyword evidence="3 11" id="KW-0378">Hydrolase</keyword>
<evidence type="ECO:0000256" key="7">
    <source>
        <dbReference type="ARBA" id="ARBA00023235"/>
    </source>
</evidence>
<evidence type="ECO:0000256" key="5">
    <source>
        <dbReference type="ARBA" id="ARBA00022840"/>
    </source>
</evidence>
<dbReference type="Proteomes" id="UP000713904">
    <property type="component" value="Unassembled WGS sequence"/>
</dbReference>
<reference evidence="14 15" key="1">
    <citation type="submission" date="2020-05" db="EMBL/GenBank/DDBJ databases">
        <title>Draft genome of xy-202 and genomic insight in genome of the genus Peptostreptococcus.</title>
        <authorList>
            <person name="Zhang Z."/>
        </authorList>
    </citation>
    <scope>NUCLEOTIDE SEQUENCE [LARGE SCALE GENOMIC DNA]</scope>
    <source>
        <strain evidence="14 15">DSM 27025</strain>
    </source>
</reference>
<feature type="domain" description="UvrD-like helicase C-terminal" evidence="13">
    <location>
        <begin position="285"/>
        <end position="575"/>
    </location>
</feature>
<dbReference type="Gene3D" id="3.40.50.300">
    <property type="entry name" value="P-loop containing nucleotide triphosphate hydrolases"/>
    <property type="match status" value="2"/>
</dbReference>
<dbReference type="InterPro" id="IPR027417">
    <property type="entry name" value="P-loop_NTPase"/>
</dbReference>
<dbReference type="SUPFAM" id="SSF52540">
    <property type="entry name" value="P-loop containing nucleoside triphosphate hydrolases"/>
    <property type="match status" value="1"/>
</dbReference>
<evidence type="ECO:0000259" key="13">
    <source>
        <dbReference type="PROSITE" id="PS51217"/>
    </source>
</evidence>
<dbReference type="Gene3D" id="1.10.10.160">
    <property type="match status" value="1"/>
</dbReference>
<comment type="caution">
    <text evidence="14">The sequence shown here is derived from an EMBL/GenBank/DDBJ whole genome shotgun (WGS) entry which is preliminary data.</text>
</comment>
<dbReference type="RefSeq" id="WP_185623360.1">
    <property type="nucleotide sequence ID" value="NZ_JABGBW010000001.1"/>
</dbReference>
<evidence type="ECO:0000256" key="9">
    <source>
        <dbReference type="ARBA" id="ARBA00034808"/>
    </source>
</evidence>
<dbReference type="Pfam" id="PF13361">
    <property type="entry name" value="UvrD_C"/>
    <property type="match status" value="1"/>
</dbReference>
<accession>A0ABR6TIS7</accession>
<feature type="binding site" evidence="11">
    <location>
        <begin position="25"/>
        <end position="32"/>
    </location>
    <ligand>
        <name>ATP</name>
        <dbReference type="ChEBI" id="CHEBI:30616"/>
    </ligand>
</feature>
<evidence type="ECO:0000256" key="2">
    <source>
        <dbReference type="ARBA" id="ARBA00022741"/>
    </source>
</evidence>
<sequence length="779" mass="88940">MYIDDLNPAQKQAVEKTEGPVLILAGAGSGKTKVLTTRIAYLVEDKNVNPGNILAITFTNKAANEMRERVENMVGESSHDMWISTFHSCCVKILRKDINKIGYNRSFVIYDASDQITLVKECIKELDLNDKKFEPKSIISTISSAKDKLMDPKEFARQAGTDFWLKTVAEVYAIYQERLIRSSALDFDDLIFKTVELLKTNEDVLNFYRGKFRYIMVDEYQDTSRAQYELVKMLAMGHQNICVVGDDDQSIYGWRGADIRNILEFEKDYDNVFVVKLEQNYRSTQIILDTANYLIANNTERKKKKLWSDKKDGKPVKVKLLKNEVEEANYVVNEIYENSMETGRNFSEYAVLYRANAQARAVEDALNRFQIPYNIYGGTKFYERKEIKDLIAYLRVIVNPQDDISVKRIINVPRRGIGLKTIEKLEDRASMMKESLYSVLLDVDNNSDISTKSKKGINEFVDLIGIFRSISDGYPPSIMVDKILEMTGYLAELEAQKLKNEKLQNGKSEEAQDRIDNLQEFKSIAIEYEKRDDGSEEVKNLSDFLANISLSSDMDDENSKEMEKVSLMTMHSSKGLEFPVVFIVGMEEKVFPIARAISSLNDSDIEEERRLCYVGITRAMRELYLTHTASRTLYGKTNVNLKSRFLKELPDDSIEILDSTIKPVEYAGKDYSLLQNYAQKYKNSMSVNKAKEIGARILDNKNEIQIDQDVDIKRSEGKGADSYNVESIPKVKKGTIINHPSFGEGAVISKLGGEITVAFNKKGVKKINLEYTTIKVLKY</sequence>
<comment type="similarity">
    <text evidence="1">Belongs to the helicase family. UvrD subfamily.</text>
</comment>
<evidence type="ECO:0000256" key="1">
    <source>
        <dbReference type="ARBA" id="ARBA00009922"/>
    </source>
</evidence>
<evidence type="ECO:0000256" key="4">
    <source>
        <dbReference type="ARBA" id="ARBA00022806"/>
    </source>
</evidence>
<dbReference type="EC" id="5.6.2.4" evidence="9"/>
<dbReference type="InterPro" id="IPR000212">
    <property type="entry name" value="DNA_helicase_UvrD/REP"/>
</dbReference>
<evidence type="ECO:0000259" key="12">
    <source>
        <dbReference type="PROSITE" id="PS51198"/>
    </source>
</evidence>
<evidence type="ECO:0000256" key="8">
    <source>
        <dbReference type="ARBA" id="ARBA00034617"/>
    </source>
</evidence>
<keyword evidence="6" id="KW-0238">DNA-binding</keyword>
<proteinExistence type="inferred from homology"/>
<organism evidence="14 15">
    <name type="scientific">Peptostreptococcus canis</name>
    <dbReference type="NCBI Taxonomy" id="1159213"/>
    <lineage>
        <taxon>Bacteria</taxon>
        <taxon>Bacillati</taxon>
        <taxon>Bacillota</taxon>
        <taxon>Clostridia</taxon>
        <taxon>Peptostreptococcales</taxon>
        <taxon>Peptostreptococcaceae</taxon>
        <taxon>Peptostreptococcus</taxon>
    </lineage>
</organism>
<gene>
    <name evidence="14" type="ORF">HLB29_01340</name>
</gene>
<keyword evidence="4 11" id="KW-0347">Helicase</keyword>
<evidence type="ECO:0000256" key="10">
    <source>
        <dbReference type="ARBA" id="ARBA00048988"/>
    </source>
</evidence>
<keyword evidence="15" id="KW-1185">Reference proteome</keyword>
<protein>
    <recommendedName>
        <fullName evidence="9">DNA 3'-5' helicase</fullName>
        <ecNumber evidence="9">5.6.2.4</ecNumber>
    </recommendedName>
</protein>
<evidence type="ECO:0000256" key="6">
    <source>
        <dbReference type="ARBA" id="ARBA00023125"/>
    </source>
</evidence>
<keyword evidence="5 11" id="KW-0067">ATP-binding</keyword>
<dbReference type="Pfam" id="PF00580">
    <property type="entry name" value="UvrD-helicase"/>
    <property type="match status" value="1"/>
</dbReference>
<evidence type="ECO:0000256" key="11">
    <source>
        <dbReference type="PROSITE-ProRule" id="PRU00560"/>
    </source>
</evidence>